<organism evidence="1">
    <name type="scientific">uncultured Alphaproteobacteria bacterium</name>
    <dbReference type="NCBI Taxonomy" id="91750"/>
    <lineage>
        <taxon>Bacteria</taxon>
        <taxon>Pseudomonadati</taxon>
        <taxon>Pseudomonadota</taxon>
        <taxon>Alphaproteobacteria</taxon>
        <taxon>environmental samples</taxon>
    </lineage>
</organism>
<dbReference type="AlphaFoldDB" id="A0A212KLW5"/>
<dbReference type="EMBL" id="FLUO01000003">
    <property type="protein sequence ID" value="SBW12659.1"/>
    <property type="molecule type" value="Genomic_DNA"/>
</dbReference>
<proteinExistence type="predicted"/>
<gene>
    <name evidence="1" type="ORF">KL86APRO_30150</name>
</gene>
<sequence>MCRKWVPSDYVDEITPPPRETPDAWIEGGNALAAFDDAAPPRPLAEGEIVRFSWVETLGAVTITIAEDGSWTSNPPIPETPDGAAFHIWAPWDLDTMNFDAASFVAQVFEFDGPGEIDAETYAWSTENTPFRFRAGRFVSVEEAAEREG</sequence>
<accession>A0A212KLW5</accession>
<evidence type="ECO:0000313" key="1">
    <source>
        <dbReference type="EMBL" id="SBW12659.1"/>
    </source>
</evidence>
<reference evidence="1" key="1">
    <citation type="submission" date="2016-04" db="EMBL/GenBank/DDBJ databases">
        <authorList>
            <person name="Evans L.H."/>
            <person name="Alamgir A."/>
            <person name="Owens N."/>
            <person name="Weber N.D."/>
            <person name="Virtaneva K."/>
            <person name="Barbian K."/>
            <person name="Babar A."/>
            <person name="Rosenke K."/>
        </authorList>
    </citation>
    <scope>NUCLEOTIDE SEQUENCE</scope>
    <source>
        <strain evidence="1">86</strain>
    </source>
</reference>
<name>A0A212KLW5_9PROT</name>
<protein>
    <submittedName>
        <fullName evidence="1">Uncharacterized protein</fullName>
    </submittedName>
</protein>